<protein>
    <recommendedName>
        <fullName evidence="6">Acetate kinase</fullName>
        <ecNumber evidence="6">2.7.2.1</ecNumber>
    </recommendedName>
    <alternativeName>
        <fullName evidence="6">Acetokinase</fullName>
    </alternativeName>
</protein>
<comment type="function">
    <text evidence="6">Catalyzes the formation of acetyl phosphate from acetate and ATP. Can also catalyze the reverse reaction.</text>
</comment>
<dbReference type="GO" id="GO:0008776">
    <property type="term" value="F:acetate kinase activity"/>
    <property type="evidence" value="ECO:0007669"/>
    <property type="project" value="UniProtKB-UniRule"/>
</dbReference>
<dbReference type="EC" id="2.7.2.1" evidence="6"/>
<feature type="binding site" evidence="6">
    <location>
        <begin position="367"/>
        <end position="371"/>
    </location>
    <ligand>
        <name>ATP</name>
        <dbReference type="ChEBI" id="CHEBI:30616"/>
    </ligand>
</feature>
<comment type="subunit">
    <text evidence="6">Homodimer.</text>
</comment>
<feature type="binding site" evidence="6">
    <location>
        <position position="420"/>
    </location>
    <ligand>
        <name>Mg(2+)</name>
        <dbReference type="ChEBI" id="CHEBI:18420"/>
    </ligand>
</feature>
<reference evidence="8 9" key="1">
    <citation type="submission" date="2014-12" db="EMBL/GenBank/DDBJ databases">
        <title>Comparative genome analysis of Bacillus coagulans HM-08, Clostridium butyricum HM-68, Bacillus subtilis HM-66 and Bacillus licheniformis BL-09.</title>
        <authorList>
            <person name="Zhang H."/>
        </authorList>
    </citation>
    <scope>NUCLEOTIDE SEQUENCE [LARGE SCALE GENOMIC DNA]</scope>
    <source>
        <strain evidence="8 9">HM-66</strain>
    </source>
</reference>
<comment type="pathway">
    <text evidence="6">Metabolic intermediate biosynthesis; acetyl-CoA biosynthesis; acetyl-CoA from acetate: step 1/2.</text>
</comment>
<accession>A0A0D1JLF5</accession>
<dbReference type="EMBL" id="JXBC01000001">
    <property type="protein sequence ID" value="KIU13364.1"/>
    <property type="molecule type" value="Genomic_DNA"/>
</dbReference>
<dbReference type="PATRIC" id="fig|1423.173.peg.483"/>
<dbReference type="UniPathway" id="UPA00340">
    <property type="reaction ID" value="UER00458"/>
</dbReference>
<feature type="active site" description="Proton donor/acceptor" evidence="6">
    <location>
        <position position="184"/>
    </location>
</feature>
<dbReference type="AlphaFoldDB" id="A0A0D1JLF5"/>
<feature type="binding site" evidence="6">
    <location>
        <position position="127"/>
    </location>
    <ligand>
        <name>substrate</name>
    </ligand>
</feature>
<dbReference type="NCBIfam" id="TIGR00016">
    <property type="entry name" value="ackA"/>
    <property type="match status" value="1"/>
</dbReference>
<evidence type="ECO:0000256" key="5">
    <source>
        <dbReference type="ARBA" id="ARBA00022840"/>
    </source>
</evidence>
<evidence type="ECO:0000313" key="9">
    <source>
        <dbReference type="Proteomes" id="UP000032247"/>
    </source>
</evidence>
<dbReference type="PIRSF" id="PIRSF000722">
    <property type="entry name" value="Acetate_prop_kin"/>
    <property type="match status" value="1"/>
</dbReference>
<dbReference type="PANTHER" id="PTHR21060">
    <property type="entry name" value="ACETATE KINASE"/>
    <property type="match status" value="1"/>
</dbReference>
<dbReference type="PROSITE" id="PS01075">
    <property type="entry name" value="ACETATE_KINASE_1"/>
    <property type="match status" value="1"/>
</dbReference>
<comment type="catalytic activity">
    <reaction evidence="6">
        <text>acetate + ATP = acetyl phosphate + ADP</text>
        <dbReference type="Rhea" id="RHEA:11352"/>
        <dbReference type="ChEBI" id="CHEBI:22191"/>
        <dbReference type="ChEBI" id="CHEBI:30089"/>
        <dbReference type="ChEBI" id="CHEBI:30616"/>
        <dbReference type="ChEBI" id="CHEBI:456216"/>
        <dbReference type="EC" id="2.7.2.1"/>
    </reaction>
</comment>
<keyword evidence="5 6" id="KW-0067">ATP-binding</keyword>
<feature type="site" description="Transition state stabilizer" evidence="6">
    <location>
        <position position="216"/>
    </location>
</feature>
<dbReference type="Gene3D" id="3.30.420.40">
    <property type="match status" value="2"/>
</dbReference>
<dbReference type="InterPro" id="IPR023865">
    <property type="entry name" value="Aliphatic_acid_kinase_CS"/>
</dbReference>
<evidence type="ECO:0000313" key="8">
    <source>
        <dbReference type="EMBL" id="KIU13364.1"/>
    </source>
</evidence>
<keyword evidence="6" id="KW-0460">Magnesium</keyword>
<keyword evidence="3 6" id="KW-0547">Nucleotide-binding</keyword>
<evidence type="ECO:0000256" key="1">
    <source>
        <dbReference type="ARBA" id="ARBA00008748"/>
    </source>
</evidence>
<keyword evidence="4 6" id="KW-0418">Kinase</keyword>
<dbReference type="CDD" id="cd24010">
    <property type="entry name" value="ASKHA_NBD_AcK_PK"/>
    <property type="match status" value="1"/>
</dbReference>
<dbReference type="InterPro" id="IPR004372">
    <property type="entry name" value="Ac/propionate_kinase"/>
</dbReference>
<gene>
    <name evidence="6" type="primary">ackA</name>
    <name evidence="8" type="ORF">SC09_Contig17orf00601</name>
</gene>
<dbReference type="Pfam" id="PF00871">
    <property type="entry name" value="Acetate_kinase"/>
    <property type="match status" value="1"/>
</dbReference>
<feature type="binding site" evidence="6">
    <location>
        <begin position="244"/>
        <end position="248"/>
    </location>
    <ligand>
        <name>ATP</name>
        <dbReference type="ChEBI" id="CHEBI:30616"/>
    </ligand>
</feature>
<comment type="caution">
    <text evidence="8">The sequence shown here is derived from an EMBL/GenBank/DDBJ whole genome shotgun (WGS) entry which is preliminary data.</text>
</comment>
<dbReference type="PANTHER" id="PTHR21060:SF15">
    <property type="entry name" value="ACETATE KINASE-RELATED"/>
    <property type="match status" value="1"/>
</dbReference>
<evidence type="ECO:0000256" key="7">
    <source>
        <dbReference type="RuleBase" id="RU003835"/>
    </source>
</evidence>
<keyword evidence="6" id="KW-0963">Cytoplasm</keyword>
<dbReference type="Proteomes" id="UP000032247">
    <property type="component" value="Unassembled WGS sequence"/>
</dbReference>
<dbReference type="STRING" id="483913.AN935_14760"/>
<dbReference type="GO" id="GO:0006085">
    <property type="term" value="P:acetyl-CoA biosynthetic process"/>
    <property type="evidence" value="ECO:0007669"/>
    <property type="project" value="UniProtKB-UniRule"/>
</dbReference>
<comment type="cofactor">
    <cofactor evidence="6">
        <name>Mg(2+)</name>
        <dbReference type="ChEBI" id="CHEBI:18420"/>
    </cofactor>
    <cofactor evidence="6">
        <name>Mn(2+)</name>
        <dbReference type="ChEBI" id="CHEBI:29035"/>
    </cofactor>
    <text evidence="6">Mg(2+). Can also accept Mn(2+).</text>
</comment>
<feature type="binding site" evidence="6">
    <location>
        <begin position="319"/>
        <end position="321"/>
    </location>
    <ligand>
        <name>ATP</name>
        <dbReference type="ChEBI" id="CHEBI:30616"/>
    </ligand>
</feature>
<keyword evidence="6" id="KW-0479">Metal-binding</keyword>
<evidence type="ECO:0000256" key="4">
    <source>
        <dbReference type="ARBA" id="ARBA00022777"/>
    </source>
</evidence>
<comment type="similarity">
    <text evidence="1 6 7">Belongs to the acetokinase family.</text>
</comment>
<name>A0A0D1JLF5_BACIU</name>
<sequence length="433" mass="47601">MTMFKWKSQIFFGEDVDIHREKSSKNEVVDTEYKGASIMSKIIAINAGSSSLKFQLFEMPSETVLTKGLVERIGIADSVFTISVNGEKNTEVTDIPDHAVAVKMLLNKLTEFGIIKDLNEIDGIGHRVVHGGEKFSDSVLLTDETIKEIEDISELAPLHNPANIVGIKAFKEVLPNVPAVAVFDTAFHQTMPEQSYLYSLPYEYYEKFGIRKYGFHGTSHKYVTERAAELLGRPLKDLRLISCHLGNGASIAAVEGGKSIDTSMGFTPLAGVAMGTRSGNIDPALIPYIMEKTGQTADEVLNTLNKKSGLLGISGFSSDLRDIVEATKEGNERAETALEVFASRIHKYIGSYAARMSGVDAIIFTAGIGENSVEVRERVLRGLEFMGVYWDPALNNVRGEEAFISYPHSPVKVMIIPTDEEVMIARDVVRLAK</sequence>
<feature type="site" description="Transition state stabilizer" evidence="6">
    <location>
        <position position="277"/>
    </location>
</feature>
<dbReference type="PRINTS" id="PR00471">
    <property type="entry name" value="ACETATEKNASE"/>
</dbReference>
<dbReference type="GO" id="GO:0000287">
    <property type="term" value="F:magnesium ion binding"/>
    <property type="evidence" value="ECO:0007669"/>
    <property type="project" value="UniProtKB-UniRule"/>
</dbReference>
<evidence type="ECO:0000256" key="2">
    <source>
        <dbReference type="ARBA" id="ARBA00022679"/>
    </source>
</evidence>
<dbReference type="GO" id="GO:0005737">
    <property type="term" value="C:cytoplasm"/>
    <property type="evidence" value="ECO:0007669"/>
    <property type="project" value="UniProtKB-SubCell"/>
</dbReference>
<feature type="binding site" evidence="6">
    <location>
        <position position="53"/>
    </location>
    <ligand>
        <name>ATP</name>
        <dbReference type="ChEBI" id="CHEBI:30616"/>
    </ligand>
</feature>
<keyword evidence="2 6" id="KW-0808">Transferase</keyword>
<feature type="binding site" evidence="6">
    <location>
        <position position="46"/>
    </location>
    <ligand>
        <name>Mg(2+)</name>
        <dbReference type="ChEBI" id="CHEBI:18420"/>
    </ligand>
</feature>
<evidence type="ECO:0000256" key="6">
    <source>
        <dbReference type="HAMAP-Rule" id="MF_00020"/>
    </source>
</evidence>
<dbReference type="SUPFAM" id="SSF53067">
    <property type="entry name" value="Actin-like ATPase domain"/>
    <property type="match status" value="2"/>
</dbReference>
<organism evidence="8 9">
    <name type="scientific">Bacillus subtilis</name>
    <dbReference type="NCBI Taxonomy" id="1423"/>
    <lineage>
        <taxon>Bacteria</taxon>
        <taxon>Bacillati</taxon>
        <taxon>Bacillota</taxon>
        <taxon>Bacilli</taxon>
        <taxon>Bacillales</taxon>
        <taxon>Bacillaceae</taxon>
        <taxon>Bacillus</taxon>
    </lineage>
</organism>
<evidence type="ECO:0000256" key="3">
    <source>
        <dbReference type="ARBA" id="ARBA00022741"/>
    </source>
</evidence>
<dbReference type="HAMAP" id="MF_00020">
    <property type="entry name" value="Acetate_kinase"/>
    <property type="match status" value="1"/>
</dbReference>
<dbReference type="GO" id="GO:0006083">
    <property type="term" value="P:acetate metabolic process"/>
    <property type="evidence" value="ECO:0007669"/>
    <property type="project" value="TreeGrafter"/>
</dbReference>
<dbReference type="PROSITE" id="PS01076">
    <property type="entry name" value="ACETATE_KINASE_2"/>
    <property type="match status" value="1"/>
</dbReference>
<proteinExistence type="inferred from homology"/>
<dbReference type="GO" id="GO:0005524">
    <property type="term" value="F:ATP binding"/>
    <property type="evidence" value="ECO:0007669"/>
    <property type="project" value="UniProtKB-KW"/>
</dbReference>
<comment type="subcellular location">
    <subcellularLocation>
        <location evidence="6">Cytoplasm</location>
    </subcellularLocation>
</comment>
<dbReference type="InterPro" id="IPR043129">
    <property type="entry name" value="ATPase_NBD"/>
</dbReference>
<dbReference type="InterPro" id="IPR000890">
    <property type="entry name" value="Aliphatic_acid_kin_short-chain"/>
</dbReference>